<organism evidence="1 2">
    <name type="scientific">Streblomastix strix</name>
    <dbReference type="NCBI Taxonomy" id="222440"/>
    <lineage>
        <taxon>Eukaryota</taxon>
        <taxon>Metamonada</taxon>
        <taxon>Preaxostyla</taxon>
        <taxon>Oxymonadida</taxon>
        <taxon>Streblomastigidae</taxon>
        <taxon>Streblomastix</taxon>
    </lineage>
</organism>
<evidence type="ECO:0008006" key="3">
    <source>
        <dbReference type="Google" id="ProtNLM"/>
    </source>
</evidence>
<dbReference type="Proteomes" id="UP000324800">
    <property type="component" value="Unassembled WGS sequence"/>
</dbReference>
<gene>
    <name evidence="1" type="ORF">EZS28_017535</name>
</gene>
<comment type="caution">
    <text evidence="1">The sequence shown here is derived from an EMBL/GenBank/DDBJ whole genome shotgun (WGS) entry which is preliminary data.</text>
</comment>
<accession>A0A5J4VWH8</accession>
<evidence type="ECO:0000313" key="2">
    <source>
        <dbReference type="Proteomes" id="UP000324800"/>
    </source>
</evidence>
<name>A0A5J4VWH8_9EUKA</name>
<proteinExistence type="predicted"/>
<dbReference type="EMBL" id="SNRW01004582">
    <property type="protein sequence ID" value="KAA6386935.1"/>
    <property type="molecule type" value="Genomic_DNA"/>
</dbReference>
<sequence>MLSLIFDRPQITSTPSKLSYRAVLKCKIINRRYSNMWDIRQLFDYWRSRPDDKDLSETEIQTKLASLLFSICFIRIDEADEIKLAISNIDYRNQTAILCLSPNANNSIEQYEIRRTGDPKVCPNSTLFTWLDRHWLNSLLREIGIRGAISYSFKHAASTEIAKQGLDTTNLNIFTHLNVFSRAACNFCIYAANAGINELASQLLGNHGQSYTTQTISQQRVTPPTGSEEEITLAKNGCYITLSSNYNFKKMNVSNNNIVDKGGQSIYVVMTKLASWRRYEQLGEFVKGNYSDETSAEIVP</sequence>
<reference evidence="1 2" key="1">
    <citation type="submission" date="2019-03" db="EMBL/GenBank/DDBJ databases">
        <title>Single cell metagenomics reveals metabolic interactions within the superorganism composed of flagellate Streblomastix strix and complex community of Bacteroidetes bacteria on its surface.</title>
        <authorList>
            <person name="Treitli S.C."/>
            <person name="Kolisko M."/>
            <person name="Husnik F."/>
            <person name="Keeling P."/>
            <person name="Hampl V."/>
        </authorList>
    </citation>
    <scope>NUCLEOTIDE SEQUENCE [LARGE SCALE GENOMIC DNA]</scope>
    <source>
        <strain evidence="1">ST1C</strain>
    </source>
</reference>
<dbReference type="AlphaFoldDB" id="A0A5J4VWH8"/>
<evidence type="ECO:0000313" key="1">
    <source>
        <dbReference type="EMBL" id="KAA6386935.1"/>
    </source>
</evidence>
<protein>
    <recommendedName>
        <fullName evidence="3">Tyr recombinase domain-containing protein</fullName>
    </recommendedName>
</protein>